<dbReference type="OrthoDB" id="9783047at2"/>
<dbReference type="Proteomes" id="UP000199412">
    <property type="component" value="Unassembled WGS sequence"/>
</dbReference>
<dbReference type="SUPFAM" id="SSF111369">
    <property type="entry name" value="HlyD-like secretion proteins"/>
    <property type="match status" value="1"/>
</dbReference>
<dbReference type="InterPro" id="IPR006143">
    <property type="entry name" value="RND_pump_MFP"/>
</dbReference>
<keyword evidence="5" id="KW-1185">Reference proteome</keyword>
<evidence type="ECO:0000259" key="3">
    <source>
        <dbReference type="Pfam" id="PF25967"/>
    </source>
</evidence>
<dbReference type="InterPro" id="IPR058627">
    <property type="entry name" value="MdtA-like_C"/>
</dbReference>
<feature type="domain" description="Multidrug resistance protein MdtA-like C-terminal permuted SH3" evidence="3">
    <location>
        <begin position="368"/>
        <end position="414"/>
    </location>
</feature>
<dbReference type="GO" id="GO:0015562">
    <property type="term" value="F:efflux transmembrane transporter activity"/>
    <property type="evidence" value="ECO:0007669"/>
    <property type="project" value="TreeGrafter"/>
</dbReference>
<accession>A0A1G7B2Q6</accession>
<dbReference type="PANTHER" id="PTHR30469">
    <property type="entry name" value="MULTIDRUG RESISTANCE PROTEIN MDTA"/>
    <property type="match status" value="1"/>
</dbReference>
<dbReference type="EMBL" id="FNAP01000004">
    <property type="protein sequence ID" value="SDE20546.1"/>
    <property type="molecule type" value="Genomic_DNA"/>
</dbReference>
<dbReference type="PANTHER" id="PTHR30469:SF15">
    <property type="entry name" value="HLYD FAMILY OF SECRETION PROTEINS"/>
    <property type="match status" value="1"/>
</dbReference>
<dbReference type="RefSeq" id="WP_092784524.1">
    <property type="nucleotide sequence ID" value="NZ_FNAP01000004.1"/>
</dbReference>
<dbReference type="Gene3D" id="2.40.420.20">
    <property type="match status" value="1"/>
</dbReference>
<dbReference type="Gene3D" id="2.40.30.170">
    <property type="match status" value="1"/>
</dbReference>
<evidence type="ECO:0000313" key="5">
    <source>
        <dbReference type="Proteomes" id="UP000199412"/>
    </source>
</evidence>
<proteinExistence type="inferred from homology"/>
<sequence length="458" mass="49439">MFGFVARHWRKSLVIPPVLLGIVLILGMAQGKTPPVRAEGMDAARPARVISVPAVDLVPRATGFGQVTPEHVWQAVAQVAGRVVEVHPRLKRGAILPEGTVVARIDPSSYELTLREREAELRELDIDEENARASIAIQERAVQVARRDLERQRDLRGSGAASQAALDQAETALLSAEQSLQTQRNALNLIPVQRSLVQARLDQAQLDVENTALTAPFDIRVGKVNVAESQFATVGQVLAEGDSIDVAEVEAQFTFTDLAPLMHDVTMTEMRRAAGADDMGTITEVDAVVRLLGGGEVAQVVEWPASLVRVSDTVDPQTRTFGVIVAVEGSYDTAKPGVRPPLVKNMFVQVALRGRPVPGVIVVPRLTLHGDHVYVLDDDDRLEKRRVQVHAVQGDLAVVAHGLTEGDRLVVSDLIPAVEGMLIDPRPDPDERARLIAAAEARDGQGAPGHPHGGEAER</sequence>
<organism evidence="4 5">
    <name type="scientific">Rhodospira trueperi</name>
    <dbReference type="NCBI Taxonomy" id="69960"/>
    <lineage>
        <taxon>Bacteria</taxon>
        <taxon>Pseudomonadati</taxon>
        <taxon>Pseudomonadota</taxon>
        <taxon>Alphaproteobacteria</taxon>
        <taxon>Rhodospirillales</taxon>
        <taxon>Rhodospirillaceae</taxon>
        <taxon>Rhodospira</taxon>
    </lineage>
</organism>
<evidence type="ECO:0000313" key="4">
    <source>
        <dbReference type="EMBL" id="SDE20546.1"/>
    </source>
</evidence>
<evidence type="ECO:0000256" key="2">
    <source>
        <dbReference type="SAM" id="MobiDB-lite"/>
    </source>
</evidence>
<dbReference type="AlphaFoldDB" id="A0A1G7B2Q6"/>
<comment type="similarity">
    <text evidence="1">Belongs to the membrane fusion protein (MFP) (TC 8.A.1) family.</text>
</comment>
<dbReference type="GO" id="GO:1990281">
    <property type="term" value="C:efflux pump complex"/>
    <property type="evidence" value="ECO:0007669"/>
    <property type="project" value="TreeGrafter"/>
</dbReference>
<dbReference type="Pfam" id="PF25967">
    <property type="entry name" value="RND-MFP_C"/>
    <property type="match status" value="1"/>
</dbReference>
<reference evidence="4 5" key="1">
    <citation type="submission" date="2016-10" db="EMBL/GenBank/DDBJ databases">
        <authorList>
            <person name="de Groot N.N."/>
        </authorList>
    </citation>
    <scope>NUCLEOTIDE SEQUENCE [LARGE SCALE GENOMIC DNA]</scope>
    <source>
        <strain evidence="4 5">ATCC 700224</strain>
    </source>
</reference>
<dbReference type="STRING" id="69960.SAMN05421720_104172"/>
<gene>
    <name evidence="4" type="ORF">SAMN05421720_104172</name>
</gene>
<dbReference type="NCBIfam" id="TIGR01730">
    <property type="entry name" value="RND_mfp"/>
    <property type="match status" value="1"/>
</dbReference>
<dbReference type="Gene3D" id="2.40.50.100">
    <property type="match status" value="1"/>
</dbReference>
<protein>
    <submittedName>
        <fullName evidence="4">RND family efflux transporter, MFP subunit</fullName>
    </submittedName>
</protein>
<feature type="region of interest" description="Disordered" evidence="2">
    <location>
        <begin position="437"/>
        <end position="458"/>
    </location>
</feature>
<dbReference type="Gene3D" id="1.10.287.470">
    <property type="entry name" value="Helix hairpin bin"/>
    <property type="match status" value="1"/>
</dbReference>
<name>A0A1G7B2Q6_9PROT</name>
<evidence type="ECO:0000256" key="1">
    <source>
        <dbReference type="ARBA" id="ARBA00009477"/>
    </source>
</evidence>